<organism evidence="2 3">
    <name type="scientific">Mesorhizobium caraganae</name>
    <dbReference type="NCBI Taxonomy" id="483206"/>
    <lineage>
        <taxon>Bacteria</taxon>
        <taxon>Pseudomonadati</taxon>
        <taxon>Pseudomonadota</taxon>
        <taxon>Alphaproteobacteria</taxon>
        <taxon>Hyphomicrobiales</taxon>
        <taxon>Phyllobacteriaceae</taxon>
        <taxon>Mesorhizobium</taxon>
    </lineage>
</organism>
<keyword evidence="3" id="KW-1185">Reference proteome</keyword>
<accession>A0ABV1YRX7</accession>
<protein>
    <submittedName>
        <fullName evidence="2">Thermonuclease family protein</fullName>
    </submittedName>
</protein>
<sequence>MRLLQLALAVLAVPAMVALVVAGGRVLQPEQSSVVIDQIDPDADAVPGEPATSAIPPIQPASPPVHSPPVHSRAIDPEAIAPPPLPAEELERVEPRAPLSDLALAGPPKPRRPKAVDDWGGTKLFQPVASAAGLIEANGYSVAVSGIDIVRQDEICTDDGKSWACGVRARTAFRSLLRGRAVACKLPPEADRNRIVAECRIGKQDVGQWLVENGWARAVAGGPYVEAGDKARTAKKGIFGAAPDLGGLPPAPTPVAAPTASQPILDAPATDVAPAGTDVTPPTDQPAPAQ</sequence>
<dbReference type="RefSeq" id="WP_352555964.1">
    <property type="nucleotide sequence ID" value="NZ_JAMYQB010000001.1"/>
</dbReference>
<feature type="region of interest" description="Disordered" evidence="1">
    <location>
        <begin position="41"/>
        <end position="83"/>
    </location>
</feature>
<name>A0ABV1YRX7_9HYPH</name>
<dbReference type="Gene3D" id="2.40.50.90">
    <property type="match status" value="1"/>
</dbReference>
<dbReference type="InterPro" id="IPR035437">
    <property type="entry name" value="SNase_OB-fold_sf"/>
</dbReference>
<feature type="compositionally biased region" description="Pro residues" evidence="1">
    <location>
        <begin position="57"/>
        <end position="67"/>
    </location>
</feature>
<feature type="region of interest" description="Disordered" evidence="1">
    <location>
        <begin position="243"/>
        <end position="290"/>
    </location>
</feature>
<comment type="caution">
    <text evidence="2">The sequence shown here is derived from an EMBL/GenBank/DDBJ whole genome shotgun (WGS) entry which is preliminary data.</text>
</comment>
<evidence type="ECO:0000313" key="3">
    <source>
        <dbReference type="Proteomes" id="UP001433071"/>
    </source>
</evidence>
<reference evidence="2 3" key="1">
    <citation type="journal article" date="2024" name="Proc. Natl. Acad. Sci. U.S.A.">
        <title>The evolutionary genomics of adaptation to stress in wild rhizobium bacteria.</title>
        <authorList>
            <person name="Kehlet-Delgado H."/>
            <person name="Montoya A.P."/>
            <person name="Jensen K.T."/>
            <person name="Wendlandt C.E."/>
            <person name="Dexheimer C."/>
            <person name="Roberts M."/>
            <person name="Torres Martinez L."/>
            <person name="Friesen M.L."/>
            <person name="Griffitts J.S."/>
            <person name="Porter S.S."/>
        </authorList>
    </citation>
    <scope>NUCLEOTIDE SEQUENCE [LARGE SCALE GENOMIC DNA]</scope>
    <source>
        <strain evidence="2 3">M0641</strain>
    </source>
</reference>
<gene>
    <name evidence="2" type="ORF">NKI36_00385</name>
</gene>
<dbReference type="SUPFAM" id="SSF50199">
    <property type="entry name" value="Staphylococcal nuclease"/>
    <property type="match status" value="1"/>
</dbReference>
<dbReference type="EMBL" id="JAMYQB010000001">
    <property type="protein sequence ID" value="MER9402500.1"/>
    <property type="molecule type" value="Genomic_DNA"/>
</dbReference>
<proteinExistence type="predicted"/>
<dbReference type="Proteomes" id="UP001433071">
    <property type="component" value="Unassembled WGS sequence"/>
</dbReference>
<evidence type="ECO:0000256" key="1">
    <source>
        <dbReference type="SAM" id="MobiDB-lite"/>
    </source>
</evidence>
<evidence type="ECO:0000313" key="2">
    <source>
        <dbReference type="EMBL" id="MER9402500.1"/>
    </source>
</evidence>